<dbReference type="EMBL" id="FNUV01000006">
    <property type="protein sequence ID" value="SEF99671.1"/>
    <property type="molecule type" value="Genomic_DNA"/>
</dbReference>
<evidence type="ECO:0000259" key="1">
    <source>
        <dbReference type="Pfam" id="PF04773"/>
    </source>
</evidence>
<evidence type="ECO:0000259" key="2">
    <source>
        <dbReference type="Pfam" id="PF16344"/>
    </source>
</evidence>
<dbReference type="Proteomes" id="UP000236735">
    <property type="component" value="Unassembled WGS sequence"/>
</dbReference>
<dbReference type="RefSeq" id="WP_177172075.1">
    <property type="nucleotide sequence ID" value="NZ_FNUV01000006.1"/>
</dbReference>
<proteinExistence type="predicted"/>
<dbReference type="InterPro" id="IPR006860">
    <property type="entry name" value="FecR"/>
</dbReference>
<dbReference type="Gene3D" id="3.55.50.30">
    <property type="match status" value="1"/>
</dbReference>
<reference evidence="3 4" key="1">
    <citation type="submission" date="2016-10" db="EMBL/GenBank/DDBJ databases">
        <authorList>
            <person name="de Groot N.N."/>
        </authorList>
    </citation>
    <scope>NUCLEOTIDE SEQUENCE [LARGE SCALE GENOMIC DNA]</scope>
    <source>
        <strain evidence="3 4">AR32</strain>
    </source>
</reference>
<evidence type="ECO:0000313" key="3">
    <source>
        <dbReference type="EMBL" id="SEF99671.1"/>
    </source>
</evidence>
<gene>
    <name evidence="3" type="ORF">SAMN05216354_2390</name>
</gene>
<organism evidence="3 4">
    <name type="scientific">Xylanibacter ruminicola</name>
    <name type="common">Prevotella ruminicola</name>
    <dbReference type="NCBI Taxonomy" id="839"/>
    <lineage>
        <taxon>Bacteria</taxon>
        <taxon>Pseudomonadati</taxon>
        <taxon>Bacteroidota</taxon>
        <taxon>Bacteroidia</taxon>
        <taxon>Bacteroidales</taxon>
        <taxon>Prevotellaceae</taxon>
        <taxon>Xylanibacter</taxon>
    </lineage>
</organism>
<name>A0A1H5WK47_XYLRU</name>
<accession>A0A1H5WK47</accession>
<dbReference type="PANTHER" id="PTHR30273:SF2">
    <property type="entry name" value="PROTEIN FECR"/>
    <property type="match status" value="1"/>
</dbReference>
<sequence>MTNDKSHFEEEIWFSSVSEEQLAKYDKDAAFAAFKKRVAESSKPKVQTHHRLRWLRYAAAVAAVVAVGYFSFKGGQSNVASAFGDIVIEAPQGSRTQMTLPDGTKVCLNAGSRISYSQGFGFSVRLVSLKGEGYFEVTHNEQLPFSVESENVRVKVLGTKFNFRDYPSDAEATVSLAEGSVAMSSTKHPAEDRLLKPGQRAMVDKRTGKIYVENYDVAKSSQWTNGRLIFDGQPLMEIVKTLERSYNVKITISDNRLLTLRFYGDFLRQEQTLREVLDALAATDKIRYDQHGKNITLYYP</sequence>
<dbReference type="InterPro" id="IPR032508">
    <property type="entry name" value="FecR_C"/>
</dbReference>
<feature type="domain" description="FecR protein" evidence="1">
    <location>
        <begin position="88"/>
        <end position="181"/>
    </location>
</feature>
<dbReference type="InterPro" id="IPR012373">
    <property type="entry name" value="Ferrdict_sens_TM"/>
</dbReference>
<dbReference type="Pfam" id="PF04773">
    <property type="entry name" value="FecR"/>
    <property type="match status" value="1"/>
</dbReference>
<dbReference type="Pfam" id="PF16344">
    <property type="entry name" value="FecR_C"/>
    <property type="match status" value="1"/>
</dbReference>
<dbReference type="GO" id="GO:0016989">
    <property type="term" value="F:sigma factor antagonist activity"/>
    <property type="evidence" value="ECO:0007669"/>
    <property type="project" value="TreeGrafter"/>
</dbReference>
<protein>
    <submittedName>
        <fullName evidence="3">FecR family protein</fullName>
    </submittedName>
</protein>
<dbReference type="FunFam" id="2.60.120.1440:FF:000001">
    <property type="entry name" value="Putative anti-sigma factor"/>
    <property type="match status" value="1"/>
</dbReference>
<dbReference type="PANTHER" id="PTHR30273">
    <property type="entry name" value="PERIPLASMIC SIGNAL SENSOR AND SIGMA FACTOR ACTIVATOR FECR-RELATED"/>
    <property type="match status" value="1"/>
</dbReference>
<feature type="domain" description="Protein FecR C-terminal" evidence="2">
    <location>
        <begin position="227"/>
        <end position="297"/>
    </location>
</feature>
<dbReference type="Gene3D" id="2.60.120.1440">
    <property type="match status" value="1"/>
</dbReference>
<dbReference type="PIRSF" id="PIRSF018266">
    <property type="entry name" value="FecR"/>
    <property type="match status" value="1"/>
</dbReference>
<evidence type="ECO:0000313" key="4">
    <source>
        <dbReference type="Proteomes" id="UP000236735"/>
    </source>
</evidence>
<dbReference type="AlphaFoldDB" id="A0A1H5WK47"/>